<feature type="domain" description="Penicillin-binding protein transpeptidase" evidence="9">
    <location>
        <begin position="47"/>
        <end position="237"/>
    </location>
</feature>
<dbReference type="GO" id="GO:0005886">
    <property type="term" value="C:plasma membrane"/>
    <property type="evidence" value="ECO:0007669"/>
    <property type="project" value="TreeGrafter"/>
</dbReference>
<keyword evidence="6 8" id="KW-0046">Antibiotic resistance</keyword>
<dbReference type="GO" id="GO:0008800">
    <property type="term" value="F:beta-lactamase activity"/>
    <property type="evidence" value="ECO:0007669"/>
    <property type="project" value="UniProtKB-UniRule"/>
</dbReference>
<dbReference type="InterPro" id="IPR001460">
    <property type="entry name" value="PCN-bd_Tpept"/>
</dbReference>
<proteinExistence type="inferred from homology"/>
<sequence length="268" mass="30490">MRVFLFLLPLWLGSFGPKPAVVERDFSAYFQARQLHGSFLVFDSQANRYTAYDATRCRQGFLPASTFKIPNTLIGLETGVIRDTSQVFKWDGVQRTFGAWNRDMTAAEALRVSCVPCYQQVARAVGAKRYQQLLPKLNFGKMVATEATVDSFWLVGKSRITQFEQIDFLRRLHANQLPVSARSHAITKQLLLLQQTPQYRLYGKTGWTNPHGRDNGWFVGWLEQASGAVYFFALNVEPDAGVPVDQRFIAGRRLITEQILTELGYLKK</sequence>
<evidence type="ECO:0000256" key="2">
    <source>
        <dbReference type="ARBA" id="ARBA00007898"/>
    </source>
</evidence>
<evidence type="ECO:0000256" key="7">
    <source>
        <dbReference type="PIRSR" id="PIRSR602137-50"/>
    </source>
</evidence>
<dbReference type="NCBIfam" id="NF012161">
    <property type="entry name" value="bla_class_D_main"/>
    <property type="match status" value="1"/>
</dbReference>
<evidence type="ECO:0000256" key="6">
    <source>
        <dbReference type="ARBA" id="ARBA00023251"/>
    </source>
</evidence>
<keyword evidence="4" id="KW-0732">Signal</keyword>
<dbReference type="SUPFAM" id="SSF56601">
    <property type="entry name" value="beta-lactamase/transpeptidase-like"/>
    <property type="match status" value="1"/>
</dbReference>
<keyword evidence="11" id="KW-1185">Reference proteome</keyword>
<dbReference type="PANTHER" id="PTHR30627">
    <property type="entry name" value="PEPTIDOGLYCAN D,D-TRANSPEPTIDASE"/>
    <property type="match status" value="1"/>
</dbReference>
<evidence type="ECO:0000256" key="4">
    <source>
        <dbReference type="ARBA" id="ARBA00022729"/>
    </source>
</evidence>
<accession>A0A1I6ATU3</accession>
<comment type="catalytic activity">
    <reaction evidence="1 8">
        <text>a beta-lactam + H2O = a substituted beta-amino acid</text>
        <dbReference type="Rhea" id="RHEA:20401"/>
        <dbReference type="ChEBI" id="CHEBI:15377"/>
        <dbReference type="ChEBI" id="CHEBI:35627"/>
        <dbReference type="ChEBI" id="CHEBI:140347"/>
        <dbReference type="EC" id="3.5.2.6"/>
    </reaction>
</comment>
<dbReference type="AlphaFoldDB" id="A0A1I6ATU3"/>
<evidence type="ECO:0000313" key="11">
    <source>
        <dbReference type="Proteomes" id="UP000199029"/>
    </source>
</evidence>
<feature type="modified residue" description="N6-carboxylysine" evidence="7">
    <location>
        <position position="68"/>
    </location>
</feature>
<evidence type="ECO:0000259" key="9">
    <source>
        <dbReference type="Pfam" id="PF00905"/>
    </source>
</evidence>
<dbReference type="Pfam" id="PF00905">
    <property type="entry name" value="Transpeptidase"/>
    <property type="match status" value="1"/>
</dbReference>
<dbReference type="STRING" id="1227077.SAMN04515668_3893"/>
<feature type="active site" description="Acyl-ester intermediate" evidence="7">
    <location>
        <position position="65"/>
    </location>
</feature>
<dbReference type="RefSeq" id="WP_177204814.1">
    <property type="nucleotide sequence ID" value="NZ_FOXS01000006.1"/>
</dbReference>
<dbReference type="GO" id="GO:0008658">
    <property type="term" value="F:penicillin binding"/>
    <property type="evidence" value="ECO:0007669"/>
    <property type="project" value="InterPro"/>
</dbReference>
<dbReference type="PROSITE" id="PS00337">
    <property type="entry name" value="BETA_LACTAMASE_D"/>
    <property type="match status" value="1"/>
</dbReference>
<organism evidence="10 11">
    <name type="scientific">Hymenobacter arizonensis</name>
    <name type="common">Siccationidurans arizonensis</name>
    <dbReference type="NCBI Taxonomy" id="1227077"/>
    <lineage>
        <taxon>Bacteria</taxon>
        <taxon>Pseudomonadati</taxon>
        <taxon>Bacteroidota</taxon>
        <taxon>Cytophagia</taxon>
        <taxon>Cytophagales</taxon>
        <taxon>Hymenobacteraceae</taxon>
        <taxon>Hymenobacter</taxon>
    </lineage>
</organism>
<dbReference type="GO" id="GO:0017001">
    <property type="term" value="P:antibiotic catabolic process"/>
    <property type="evidence" value="ECO:0007669"/>
    <property type="project" value="InterPro"/>
</dbReference>
<gene>
    <name evidence="10" type="ORF">SAMN04515668_3893</name>
</gene>
<dbReference type="PANTHER" id="PTHR30627:SF6">
    <property type="entry name" value="BETA-LACTAMASE YBXI-RELATED"/>
    <property type="match status" value="1"/>
</dbReference>
<dbReference type="Gene3D" id="3.40.710.10">
    <property type="entry name" value="DD-peptidase/beta-lactamase superfamily"/>
    <property type="match status" value="1"/>
</dbReference>
<evidence type="ECO:0000313" key="10">
    <source>
        <dbReference type="EMBL" id="SFQ72141.1"/>
    </source>
</evidence>
<evidence type="ECO:0000256" key="1">
    <source>
        <dbReference type="ARBA" id="ARBA00001526"/>
    </source>
</evidence>
<dbReference type="EC" id="3.5.2.6" evidence="3 8"/>
<dbReference type="Proteomes" id="UP000199029">
    <property type="component" value="Unassembled WGS sequence"/>
</dbReference>
<keyword evidence="5 8" id="KW-0378">Hydrolase</keyword>
<dbReference type="GO" id="GO:0046677">
    <property type="term" value="P:response to antibiotic"/>
    <property type="evidence" value="ECO:0007669"/>
    <property type="project" value="UniProtKB-UniRule"/>
</dbReference>
<dbReference type="GO" id="GO:0071555">
    <property type="term" value="P:cell wall organization"/>
    <property type="evidence" value="ECO:0007669"/>
    <property type="project" value="TreeGrafter"/>
</dbReference>
<evidence type="ECO:0000256" key="3">
    <source>
        <dbReference type="ARBA" id="ARBA00012865"/>
    </source>
</evidence>
<dbReference type="InterPro" id="IPR012338">
    <property type="entry name" value="Beta-lactam/transpept-like"/>
</dbReference>
<protein>
    <recommendedName>
        <fullName evidence="3 8">Beta-lactamase</fullName>
        <ecNumber evidence="3 8">3.5.2.6</ecNumber>
    </recommendedName>
</protein>
<reference evidence="11" key="1">
    <citation type="submission" date="2016-10" db="EMBL/GenBank/DDBJ databases">
        <authorList>
            <person name="Varghese N."/>
            <person name="Submissions S."/>
        </authorList>
    </citation>
    <scope>NUCLEOTIDE SEQUENCE [LARGE SCALE GENOMIC DNA]</scope>
    <source>
        <strain evidence="11">OR362-8,ATCC BAA-1266,JCM 13504</strain>
    </source>
</reference>
<comment type="similarity">
    <text evidence="2 8">Belongs to the class-D beta-lactamase family.</text>
</comment>
<dbReference type="EMBL" id="FOXS01000006">
    <property type="protein sequence ID" value="SFQ72141.1"/>
    <property type="molecule type" value="Genomic_DNA"/>
</dbReference>
<evidence type="ECO:0000256" key="5">
    <source>
        <dbReference type="ARBA" id="ARBA00022801"/>
    </source>
</evidence>
<evidence type="ECO:0000256" key="8">
    <source>
        <dbReference type="RuleBase" id="RU361140"/>
    </source>
</evidence>
<dbReference type="InterPro" id="IPR002137">
    <property type="entry name" value="Beta-lactam_class-D_AS"/>
</dbReference>
<dbReference type="InterPro" id="IPR050515">
    <property type="entry name" value="Beta-lactam/transpept"/>
</dbReference>
<name>A0A1I6ATU3_HYMAR</name>